<dbReference type="InterPro" id="IPR029058">
    <property type="entry name" value="AB_hydrolase_fold"/>
</dbReference>
<dbReference type="SUPFAM" id="SSF49785">
    <property type="entry name" value="Galactose-binding domain-like"/>
    <property type="match status" value="1"/>
</dbReference>
<evidence type="ECO:0000313" key="4">
    <source>
        <dbReference type="Proteomes" id="UP000782312"/>
    </source>
</evidence>
<reference evidence="3" key="1">
    <citation type="submission" date="2020-07" db="EMBL/GenBank/DDBJ databases">
        <title>Huge and variable diversity of episymbiotic CPR bacteria and DPANN archaea in groundwater ecosystems.</title>
        <authorList>
            <person name="He C.Y."/>
            <person name="Keren R."/>
            <person name="Whittaker M."/>
            <person name="Farag I.F."/>
            <person name="Doudna J."/>
            <person name="Cate J.H.D."/>
            <person name="Banfield J.F."/>
        </authorList>
    </citation>
    <scope>NUCLEOTIDE SEQUENCE</scope>
    <source>
        <strain evidence="3">NC_groundwater_763_Ag_S-0.2um_68_21</strain>
    </source>
</reference>
<dbReference type="AlphaFoldDB" id="A0A932I1H1"/>
<dbReference type="Gene3D" id="2.60.120.260">
    <property type="entry name" value="Galactose-binding domain-like"/>
    <property type="match status" value="1"/>
</dbReference>
<dbReference type="PANTHER" id="PTHR43056">
    <property type="entry name" value="PEPTIDASE S9 PROLYL OLIGOPEPTIDASE"/>
    <property type="match status" value="1"/>
</dbReference>
<dbReference type="EMBL" id="JACPUR010000024">
    <property type="protein sequence ID" value="MBI3128165.1"/>
    <property type="molecule type" value="Genomic_DNA"/>
</dbReference>
<dbReference type="SUPFAM" id="SSF53474">
    <property type="entry name" value="alpha/beta-Hydrolases"/>
    <property type="match status" value="1"/>
</dbReference>
<keyword evidence="1 3" id="KW-0378">Hydrolase</keyword>
<evidence type="ECO:0000259" key="2">
    <source>
        <dbReference type="SMART" id="SM00939"/>
    </source>
</evidence>
<feature type="domain" description="Xaa-Pro dipeptidyl-peptidase C-terminal" evidence="2">
    <location>
        <begin position="308"/>
        <end position="563"/>
    </location>
</feature>
<dbReference type="PANTHER" id="PTHR43056:SF10">
    <property type="entry name" value="COCE_NOND FAMILY, PUTATIVE (AFU_ORTHOLOGUE AFUA_7G00600)-RELATED"/>
    <property type="match status" value="1"/>
</dbReference>
<accession>A0A932I1H1</accession>
<dbReference type="InterPro" id="IPR013736">
    <property type="entry name" value="Xaa-Pro_dipept_C"/>
</dbReference>
<dbReference type="Pfam" id="PF08530">
    <property type="entry name" value="PepX_C"/>
    <property type="match status" value="1"/>
</dbReference>
<sequence length="570" mass="64578">MKITWHQGIPVDDGIVLRADVYRPIEDGKYPVILTYGVYGKGVSYQEGYHHQWKKMVEDYPEILEGSTNKYQNWEVTDPERWIPHGYVCVRVDSRGAGWSPGFLDVNCPREIDDLYQCIEWAGTQPWSTGKVGMLGISYYSRNQWRVAARKPPHLAAIIPWEGGNDPYRDSGYHGGILSQFAETWSRVQVAHVQYGYGERGKRNPNTGEPAAGPVTLSDEELARNRTNAFEELKKHPLDDDWHKSRRAEFSKVEVPLLSCANWGGQGIHPRGNFNGYMEAASKQKWLEAHGDSHWSLFSANYGLALQKKFFDHFLKGIDNGWEKTPPVTLNIRHPGPKFVPRHENEWPIARTQWTKFYLNPENMSLDAKLPAKTLKAEYEAMGDGLTFWLPPMEKDTEITGPMAAKIFLSSSTKDADLFLVVRVFDPQGKELTFMGSTDPNTPVANGWLRASHRALDPKLSKPWRPYHPHDKVEPLTPGEVYGCDVEIVSSCLVVPKGWKLALSVRGKDYEYTGQLSEFAKSFHYGTRGTGGMTHNDPDNRPKEVFHNRVTLHSGGGRDTHLLLPIIPPK</sequence>
<dbReference type="InterPro" id="IPR008979">
    <property type="entry name" value="Galactose-bd-like_sf"/>
</dbReference>
<dbReference type="GO" id="GO:0008239">
    <property type="term" value="F:dipeptidyl-peptidase activity"/>
    <property type="evidence" value="ECO:0007669"/>
    <property type="project" value="InterPro"/>
</dbReference>
<dbReference type="InterPro" id="IPR005674">
    <property type="entry name" value="CocE/Ser_esterase"/>
</dbReference>
<dbReference type="Pfam" id="PF02129">
    <property type="entry name" value="Peptidase_S15"/>
    <property type="match status" value="1"/>
</dbReference>
<proteinExistence type="predicted"/>
<organism evidence="3 4">
    <name type="scientific">Tectimicrobiota bacterium</name>
    <dbReference type="NCBI Taxonomy" id="2528274"/>
    <lineage>
        <taxon>Bacteria</taxon>
        <taxon>Pseudomonadati</taxon>
        <taxon>Nitrospinota/Tectimicrobiota group</taxon>
        <taxon>Candidatus Tectimicrobiota</taxon>
    </lineage>
</organism>
<evidence type="ECO:0000256" key="1">
    <source>
        <dbReference type="ARBA" id="ARBA00022801"/>
    </source>
</evidence>
<dbReference type="Gene3D" id="3.40.50.1820">
    <property type="entry name" value="alpha/beta hydrolase"/>
    <property type="match status" value="1"/>
</dbReference>
<name>A0A932I1H1_UNCTE</name>
<protein>
    <submittedName>
        <fullName evidence="3">CocE/NonD family hydrolase</fullName>
    </submittedName>
</protein>
<dbReference type="SMART" id="SM00939">
    <property type="entry name" value="PepX_C"/>
    <property type="match status" value="1"/>
</dbReference>
<gene>
    <name evidence="3" type="ORF">HYZ11_11220</name>
</gene>
<dbReference type="NCBIfam" id="TIGR00976">
    <property type="entry name" value="CocE_NonD"/>
    <property type="match status" value="1"/>
</dbReference>
<dbReference type="InterPro" id="IPR000383">
    <property type="entry name" value="Xaa-Pro-like_dom"/>
</dbReference>
<evidence type="ECO:0000313" key="3">
    <source>
        <dbReference type="EMBL" id="MBI3128165.1"/>
    </source>
</evidence>
<dbReference type="Proteomes" id="UP000782312">
    <property type="component" value="Unassembled WGS sequence"/>
</dbReference>
<dbReference type="InterPro" id="IPR050585">
    <property type="entry name" value="Xaa-Pro_dipeptidyl-ppase/CocE"/>
</dbReference>
<comment type="caution">
    <text evidence="3">The sequence shown here is derived from an EMBL/GenBank/DDBJ whole genome shotgun (WGS) entry which is preliminary data.</text>
</comment>
<dbReference type="Gene3D" id="1.10.3020.20">
    <property type="match status" value="1"/>
</dbReference>